<dbReference type="Proteomes" id="UP000607796">
    <property type="component" value="Unassembled WGS sequence"/>
</dbReference>
<gene>
    <name evidence="1" type="ORF">IQ782_20095</name>
</gene>
<protein>
    <submittedName>
        <fullName evidence="1">MHC class I heavy chain</fullName>
    </submittedName>
</protein>
<dbReference type="RefSeq" id="WP_194136462.1">
    <property type="nucleotide sequence ID" value="NZ_JADFFK010000017.1"/>
</dbReference>
<evidence type="ECO:0000313" key="2">
    <source>
        <dbReference type="Proteomes" id="UP000607796"/>
    </source>
</evidence>
<name>A0ABR9X6D8_9RHOB</name>
<reference evidence="1 2" key="1">
    <citation type="journal article" date="2021" name="Int. J. Syst. Evol. Microbiol.">
        <title>Salipiger mangrovisoli sp. nov., isolated from mangrove soil and the proposal for the reclassification of Paraphaeobacter pallidus as Salipiger pallidus comb. nov.</title>
        <authorList>
            <person name="Du J."/>
            <person name="Liu Y."/>
            <person name="Pei T."/>
            <person name="Deng M.R."/>
            <person name="Zhu H."/>
        </authorList>
    </citation>
    <scope>NUCLEOTIDE SEQUENCE [LARGE SCALE GENOMIC DNA]</scope>
    <source>
        <strain evidence="1 2">6D45A</strain>
    </source>
</reference>
<proteinExistence type="predicted"/>
<comment type="caution">
    <text evidence="1">The sequence shown here is derived from an EMBL/GenBank/DDBJ whole genome shotgun (WGS) entry which is preliminary data.</text>
</comment>
<accession>A0ABR9X6D8</accession>
<dbReference type="EMBL" id="JADFFK010000017">
    <property type="protein sequence ID" value="MBE9639160.1"/>
    <property type="molecule type" value="Genomic_DNA"/>
</dbReference>
<evidence type="ECO:0000313" key="1">
    <source>
        <dbReference type="EMBL" id="MBE9639160.1"/>
    </source>
</evidence>
<keyword evidence="2" id="KW-1185">Reference proteome</keyword>
<organism evidence="1 2">
    <name type="scientific">Salipiger mangrovisoli</name>
    <dbReference type="NCBI Taxonomy" id="2865933"/>
    <lineage>
        <taxon>Bacteria</taxon>
        <taxon>Pseudomonadati</taxon>
        <taxon>Pseudomonadota</taxon>
        <taxon>Alphaproteobacteria</taxon>
        <taxon>Rhodobacterales</taxon>
        <taxon>Roseobacteraceae</taxon>
        <taxon>Salipiger</taxon>
    </lineage>
</organism>
<sequence length="64" mass="6944">MSADWINIQIIECEDSGGATVTVFRQSNGDRQRFVLGNGREVFQNPDGTFAIPETAAVLNVMGV</sequence>